<gene>
    <name evidence="6" type="ORF">LPU83_pLPU83d_1751</name>
</gene>
<keyword evidence="2 4" id="KW-0238">DNA-binding</keyword>
<dbReference type="InterPro" id="IPR001647">
    <property type="entry name" value="HTH_TetR"/>
</dbReference>
<evidence type="ECO:0000256" key="2">
    <source>
        <dbReference type="ARBA" id="ARBA00023125"/>
    </source>
</evidence>
<evidence type="ECO:0000313" key="6">
    <source>
        <dbReference type="EMBL" id="CDM63121.1"/>
    </source>
</evidence>
<dbReference type="AlphaFoldDB" id="W6SAE5"/>
<dbReference type="SUPFAM" id="SSF48498">
    <property type="entry name" value="Tetracyclin repressor-like, C-terminal domain"/>
    <property type="match status" value="1"/>
</dbReference>
<dbReference type="PANTHER" id="PTHR47506">
    <property type="entry name" value="TRANSCRIPTIONAL REGULATORY PROTEIN"/>
    <property type="match status" value="1"/>
</dbReference>
<reference evidence="6" key="1">
    <citation type="submission" date="2013-11" db="EMBL/GenBank/DDBJ databases">
        <title>Draft genome sequence of the broad-host-range Rhizobium sp. LPU83 strain, a member of the low-genetic diversity Oregon-like Rhizobium sp. group.</title>
        <authorList>
            <person name="Wibberg D."/>
            <person name="Puehler A."/>
            <person name="Schlueter A."/>
        </authorList>
    </citation>
    <scope>NUCLEOTIDE SEQUENCE [LARGE SCALE GENOMIC DNA]</scope>
    <source>
        <strain evidence="6">LPU83</strain>
        <plasmid evidence="6">pLPU83d</plasmid>
    </source>
</reference>
<protein>
    <submittedName>
        <fullName evidence="6">Transcriptional regulator</fullName>
    </submittedName>
</protein>
<dbReference type="SUPFAM" id="SSF46689">
    <property type="entry name" value="Homeodomain-like"/>
    <property type="match status" value="1"/>
</dbReference>
<feature type="domain" description="HTH tetR-type" evidence="5">
    <location>
        <begin position="26"/>
        <end position="86"/>
    </location>
</feature>
<evidence type="ECO:0000259" key="5">
    <source>
        <dbReference type="PROSITE" id="PS50977"/>
    </source>
</evidence>
<accession>W6SAE5</accession>
<name>W6SAE5_9HYPH</name>
<dbReference type="InterPro" id="IPR036271">
    <property type="entry name" value="Tet_transcr_reg_TetR-rel_C_sf"/>
</dbReference>
<dbReference type="PRINTS" id="PR00455">
    <property type="entry name" value="HTHTETR"/>
</dbReference>
<organism evidence="6 7">
    <name type="scientific">Rhizobium favelukesii</name>
    <dbReference type="NCBI Taxonomy" id="348824"/>
    <lineage>
        <taxon>Bacteria</taxon>
        <taxon>Pseudomonadati</taxon>
        <taxon>Pseudomonadota</taxon>
        <taxon>Alphaproteobacteria</taxon>
        <taxon>Hyphomicrobiales</taxon>
        <taxon>Rhizobiaceae</taxon>
        <taxon>Rhizobium/Agrobacterium group</taxon>
        <taxon>Rhizobium</taxon>
    </lineage>
</organism>
<dbReference type="Gene3D" id="1.10.10.60">
    <property type="entry name" value="Homeodomain-like"/>
    <property type="match status" value="1"/>
</dbReference>
<dbReference type="EMBL" id="HG916855">
    <property type="protein sequence ID" value="CDM63121.1"/>
    <property type="molecule type" value="Genomic_DNA"/>
</dbReference>
<dbReference type="GO" id="GO:0003677">
    <property type="term" value="F:DNA binding"/>
    <property type="evidence" value="ECO:0007669"/>
    <property type="project" value="UniProtKB-UniRule"/>
</dbReference>
<dbReference type="Proteomes" id="UP000019443">
    <property type="component" value="Plasmid pLPU83d"/>
</dbReference>
<dbReference type="Pfam" id="PF00440">
    <property type="entry name" value="TetR_N"/>
    <property type="match status" value="1"/>
</dbReference>
<evidence type="ECO:0000256" key="4">
    <source>
        <dbReference type="PROSITE-ProRule" id="PRU00335"/>
    </source>
</evidence>
<keyword evidence="1" id="KW-0805">Transcription regulation</keyword>
<keyword evidence="7" id="KW-1185">Reference proteome</keyword>
<dbReference type="Gene3D" id="1.10.357.10">
    <property type="entry name" value="Tetracycline Repressor, domain 2"/>
    <property type="match status" value="1"/>
</dbReference>
<evidence type="ECO:0000313" key="7">
    <source>
        <dbReference type="Proteomes" id="UP000019443"/>
    </source>
</evidence>
<dbReference type="KEGG" id="rhl:LPU83_pLPU83d_1751"/>
<dbReference type="PROSITE" id="PS50977">
    <property type="entry name" value="HTH_TETR_2"/>
    <property type="match status" value="1"/>
</dbReference>
<dbReference type="PATRIC" id="fig|348824.6.peg.7506"/>
<dbReference type="HOGENOM" id="CLU_069356_28_2_5"/>
<geneLocation type="plasmid" evidence="6 7">
    <name>pLPU83d</name>
</geneLocation>
<dbReference type="InterPro" id="IPR009057">
    <property type="entry name" value="Homeodomain-like_sf"/>
</dbReference>
<proteinExistence type="predicted"/>
<evidence type="ECO:0000256" key="3">
    <source>
        <dbReference type="ARBA" id="ARBA00023163"/>
    </source>
</evidence>
<keyword evidence="6" id="KW-0614">Plasmid</keyword>
<feature type="DNA-binding region" description="H-T-H motif" evidence="4">
    <location>
        <begin position="49"/>
        <end position="68"/>
    </location>
</feature>
<evidence type="ECO:0000256" key="1">
    <source>
        <dbReference type="ARBA" id="ARBA00023015"/>
    </source>
</evidence>
<dbReference type="PANTHER" id="PTHR47506:SF7">
    <property type="entry name" value="TRANSCRIPTIONAL REGULATORY PROTEIN"/>
    <property type="match status" value="1"/>
</dbReference>
<keyword evidence="3" id="KW-0804">Transcription</keyword>
<sequence length="206" mass="22162">MTLVIYFVKGIFKKDLPMRPTKEQAKENRQRILDTAAKLFRENGIHAVGVDAVMKGAGLTHGGFYGHFKSKSDLAEQALAHAMQNMLGANALNGSLDDFAKSYLSPEHRAVVGAGCTVAALGPELARLPEAERGPVTDHIRGLIAHMENWQTESGSKPDRSQAIADVASFVGALVMSRAVNDPALSDEILESVRDRVTGKDQPISA</sequence>